<protein>
    <submittedName>
        <fullName evidence="1">Uncharacterized protein</fullName>
    </submittedName>
</protein>
<dbReference type="Proteomes" id="UP001501175">
    <property type="component" value="Unassembled WGS sequence"/>
</dbReference>
<gene>
    <name evidence="1" type="ORF">GCM10023189_19950</name>
</gene>
<reference evidence="2" key="1">
    <citation type="journal article" date="2019" name="Int. J. Syst. Evol. Microbiol.">
        <title>The Global Catalogue of Microorganisms (GCM) 10K type strain sequencing project: providing services to taxonomists for standard genome sequencing and annotation.</title>
        <authorList>
            <consortium name="The Broad Institute Genomics Platform"/>
            <consortium name="The Broad Institute Genome Sequencing Center for Infectious Disease"/>
            <person name="Wu L."/>
            <person name="Ma J."/>
        </authorList>
    </citation>
    <scope>NUCLEOTIDE SEQUENCE [LARGE SCALE GENOMIC DNA]</scope>
    <source>
        <strain evidence="2">JCM 17927</strain>
    </source>
</reference>
<organism evidence="1 2">
    <name type="scientific">Nibrella saemangeumensis</name>
    <dbReference type="NCBI Taxonomy" id="1084526"/>
    <lineage>
        <taxon>Bacteria</taxon>
        <taxon>Pseudomonadati</taxon>
        <taxon>Bacteroidota</taxon>
        <taxon>Cytophagia</taxon>
        <taxon>Cytophagales</taxon>
        <taxon>Spirosomataceae</taxon>
        <taxon>Nibrella</taxon>
    </lineage>
</organism>
<evidence type="ECO:0000313" key="2">
    <source>
        <dbReference type="Proteomes" id="UP001501175"/>
    </source>
</evidence>
<accession>A0ABP8MQ17</accession>
<proteinExistence type="predicted"/>
<name>A0ABP8MQ17_9BACT</name>
<dbReference type="Pfam" id="PF05960">
    <property type="entry name" value="DUF885"/>
    <property type="match status" value="1"/>
</dbReference>
<evidence type="ECO:0000313" key="1">
    <source>
        <dbReference type="EMBL" id="GAA4454014.1"/>
    </source>
</evidence>
<dbReference type="RefSeq" id="WP_345243055.1">
    <property type="nucleotide sequence ID" value="NZ_BAABHD010000023.1"/>
</dbReference>
<keyword evidence="2" id="KW-1185">Reference proteome</keyword>
<comment type="caution">
    <text evidence="1">The sequence shown here is derived from an EMBL/GenBank/DDBJ whole genome shotgun (WGS) entry which is preliminary data.</text>
</comment>
<dbReference type="EMBL" id="BAABHD010000023">
    <property type="protein sequence ID" value="GAA4454014.1"/>
    <property type="molecule type" value="Genomic_DNA"/>
</dbReference>
<dbReference type="InterPro" id="IPR010281">
    <property type="entry name" value="DUF885"/>
</dbReference>
<sequence>MVTPDSTAAYIKTVCECIGYYFAEGLTTREATAKNPDCGPYLVLQTTRSQTMVRLPGIADREITRVTNWPCQAMAYNVCADRIRRLAEQQRSRNPRFPPKAFHQASLTLSYYPLAIVEK</sequence>